<accession>G2Z8N0</accession>
<evidence type="ECO:0000313" key="2">
    <source>
        <dbReference type="EMBL" id="CBW87109.1"/>
    </source>
</evidence>
<evidence type="ECO:0000313" key="3">
    <source>
        <dbReference type="Proteomes" id="UP000001286"/>
    </source>
</evidence>
<dbReference type="HOGENOM" id="CLU_166771_0_0_9"/>
<organism evidence="2 3">
    <name type="scientific">Listeria ivanovii (strain ATCC BAA-678 / PAM 55)</name>
    <dbReference type="NCBI Taxonomy" id="881621"/>
    <lineage>
        <taxon>Bacteria</taxon>
        <taxon>Bacillati</taxon>
        <taxon>Bacillota</taxon>
        <taxon>Bacilli</taxon>
        <taxon>Bacillales</taxon>
        <taxon>Listeriaceae</taxon>
        <taxon>Listeria</taxon>
    </lineage>
</organism>
<dbReference type="eggNOG" id="ENOG502ZVZ3">
    <property type="taxonomic scope" value="Bacteria"/>
</dbReference>
<sequence length="119" mass="13664">MQTQATAQKCPKTPMGRTGIVGLRLSIMWLRIFFTLHSAKTLARGVCFSARINSEVLAKVLVRTFFIFIMRIIIWKLKFYFQTIKLRKIGKEMRADVTSTGRRIRRTGFISGKSSCKSD</sequence>
<feature type="transmembrane region" description="Helical" evidence="1">
    <location>
        <begin position="21"/>
        <end position="40"/>
    </location>
</feature>
<dbReference type="AlphaFoldDB" id="G2Z8N0"/>
<dbReference type="EMBL" id="FR687253">
    <property type="protein sequence ID" value="CBW87109.1"/>
    <property type="molecule type" value="Genomic_DNA"/>
</dbReference>
<dbReference type="Proteomes" id="UP000001286">
    <property type="component" value="Chromosome"/>
</dbReference>
<dbReference type="KEGG" id="liv:LIV_2609"/>
<gene>
    <name evidence="2" type="ordered locus">LIV_2609</name>
</gene>
<keyword evidence="1" id="KW-0812">Transmembrane</keyword>
<keyword evidence="1" id="KW-1133">Transmembrane helix</keyword>
<protein>
    <submittedName>
        <fullName evidence="2">Hypothetical CDS</fullName>
    </submittedName>
</protein>
<reference evidence="2 3" key="1">
    <citation type="journal article" date="2011" name="J. Bacteriol.">
        <title>Complete genome sequence of the animal pathogen Listeria ivanovii, which provides insights into host specificities and evolution of the genus Listeria.</title>
        <authorList>
            <person name="Buchrieser C."/>
            <person name="Rusniok C."/>
            <person name="Garrido P."/>
            <person name="Hain T."/>
            <person name="Scortti M."/>
            <person name="Lampidis R."/>
            <person name="Karst U."/>
            <person name="Chakraborty T."/>
            <person name="Cossart P."/>
            <person name="Kreft J."/>
            <person name="Vazquez-Boland J.A."/>
            <person name="Goebel W."/>
            <person name="Glaser P."/>
        </authorList>
    </citation>
    <scope>NUCLEOTIDE SEQUENCE [LARGE SCALE GENOMIC DNA]</scope>
    <source>
        <strain evidence="3">ATCC BAA-678 / PAM 55</strain>
    </source>
</reference>
<proteinExistence type="predicted"/>
<keyword evidence="1" id="KW-0472">Membrane</keyword>
<name>G2Z8N0_LISIP</name>
<feature type="transmembrane region" description="Helical" evidence="1">
    <location>
        <begin position="60"/>
        <end position="81"/>
    </location>
</feature>
<evidence type="ECO:0000256" key="1">
    <source>
        <dbReference type="SAM" id="Phobius"/>
    </source>
</evidence>